<dbReference type="EMBL" id="SLUI01000021">
    <property type="protein sequence ID" value="TCL32444.1"/>
    <property type="molecule type" value="Genomic_DNA"/>
</dbReference>
<protein>
    <submittedName>
        <fullName evidence="1">Uncharacterized protein</fullName>
    </submittedName>
</protein>
<dbReference type="AlphaFoldDB" id="A0A4R1PMD2"/>
<gene>
    <name evidence="1" type="ORF">EV210_1219</name>
</gene>
<evidence type="ECO:0000313" key="2">
    <source>
        <dbReference type="Proteomes" id="UP000295063"/>
    </source>
</evidence>
<proteinExistence type="predicted"/>
<comment type="caution">
    <text evidence="1">The sequence shown here is derived from an EMBL/GenBank/DDBJ whole genome shotgun (WGS) entry which is preliminary data.</text>
</comment>
<organism evidence="1 2">
    <name type="scientific">Anaerospora hongkongensis</name>
    <dbReference type="NCBI Taxonomy" id="244830"/>
    <lineage>
        <taxon>Bacteria</taxon>
        <taxon>Bacillati</taxon>
        <taxon>Bacillota</taxon>
        <taxon>Negativicutes</taxon>
        <taxon>Selenomonadales</taxon>
        <taxon>Sporomusaceae</taxon>
        <taxon>Anaerospora</taxon>
    </lineage>
</organism>
<sequence>MKSKFYLPAEGVNLGDHLVAFTPEKECHGIYAGRCRVICVKDGMVTVQELQEFSCGNSIQIYLQKSNFTAAEIVRRAESQLHTVIAPMDDRSFCEWCLYGLLEVQRT</sequence>
<reference evidence="1 2" key="1">
    <citation type="submission" date="2019-03" db="EMBL/GenBank/DDBJ databases">
        <title>Genomic Encyclopedia of Type Strains, Phase IV (KMG-IV): sequencing the most valuable type-strain genomes for metagenomic binning, comparative biology and taxonomic classification.</title>
        <authorList>
            <person name="Goeker M."/>
        </authorList>
    </citation>
    <scope>NUCLEOTIDE SEQUENCE [LARGE SCALE GENOMIC DNA]</scope>
    <source>
        <strain evidence="1 2">DSM 15969</strain>
    </source>
</reference>
<name>A0A4R1PMD2_9FIRM</name>
<evidence type="ECO:0000313" key="1">
    <source>
        <dbReference type="EMBL" id="TCL32444.1"/>
    </source>
</evidence>
<dbReference type="Proteomes" id="UP000295063">
    <property type="component" value="Unassembled WGS sequence"/>
</dbReference>
<keyword evidence="2" id="KW-1185">Reference proteome</keyword>
<accession>A0A4R1PMD2</accession>